<proteinExistence type="predicted"/>
<sequence length="218" mass="23549">MDMFDRQRAQQYRQHEHLKRASQRRRRQGQWQLIAAAFLTLLLLLLGPLSLSGPPRAFARAAGQPSQGPASSALSQCGPAWLWPLRGNAGSAPKVTESFQNPAQPWMQGHRGVDLQAHTGQEIFAPAAGKVSFAGKVAGKDVVSFQVGRLTSTFEPAVATLAVGEQVESGQIIAHVGGGSDHCQDQCMHWGVKAGSKTYRNPLSQVHPHKIVLKPQAP</sequence>
<organism evidence="4 5">
    <name type="scientific">Bombiscardovia nodaiensis</name>
    <dbReference type="NCBI Taxonomy" id="2932181"/>
    <lineage>
        <taxon>Bacteria</taxon>
        <taxon>Bacillati</taxon>
        <taxon>Actinomycetota</taxon>
        <taxon>Actinomycetes</taxon>
        <taxon>Bifidobacteriales</taxon>
        <taxon>Bifidobacteriaceae</taxon>
        <taxon>Bombiscardovia</taxon>
    </lineage>
</organism>
<reference evidence="4 5" key="1">
    <citation type="journal article" date="2023" name="Microbiol. Spectr.">
        <title>Symbiosis of Carpenter Bees with Uncharacterized Lactic Acid Bacteria Showing NAD Auxotrophy.</title>
        <authorList>
            <person name="Kawasaki S."/>
            <person name="Ozawa K."/>
            <person name="Mori T."/>
            <person name="Yamamoto A."/>
            <person name="Ito M."/>
            <person name="Ohkuma M."/>
            <person name="Sakamoto M."/>
            <person name="Matsutani M."/>
        </authorList>
    </citation>
    <scope>NUCLEOTIDE SEQUENCE [LARGE SCALE GENOMIC DNA]</scope>
    <source>
        <strain evidence="4 5">Kim37-2</strain>
    </source>
</reference>
<dbReference type="CDD" id="cd12797">
    <property type="entry name" value="M23_peptidase"/>
    <property type="match status" value="1"/>
</dbReference>
<dbReference type="EMBL" id="AP026798">
    <property type="protein sequence ID" value="BDR52997.1"/>
    <property type="molecule type" value="Genomic_DNA"/>
</dbReference>
<dbReference type="InterPro" id="IPR016047">
    <property type="entry name" value="M23ase_b-sheet_dom"/>
</dbReference>
<feature type="region of interest" description="Disordered" evidence="2">
    <location>
        <begin position="1"/>
        <end position="24"/>
    </location>
</feature>
<dbReference type="PANTHER" id="PTHR21666:SF289">
    <property type="entry name" value="L-ALA--D-GLU ENDOPEPTIDASE"/>
    <property type="match status" value="1"/>
</dbReference>
<keyword evidence="1" id="KW-0732">Signal</keyword>
<name>A0ABN6SD12_9BIFI</name>
<dbReference type="SUPFAM" id="SSF51261">
    <property type="entry name" value="Duplicated hybrid motif"/>
    <property type="match status" value="1"/>
</dbReference>
<protein>
    <recommendedName>
        <fullName evidence="3">M23ase beta-sheet core domain-containing protein</fullName>
    </recommendedName>
</protein>
<dbReference type="Proteomes" id="UP001321766">
    <property type="component" value="Chromosome"/>
</dbReference>
<evidence type="ECO:0000313" key="4">
    <source>
        <dbReference type="EMBL" id="BDR52997.1"/>
    </source>
</evidence>
<accession>A0ABN6SD12</accession>
<dbReference type="Gene3D" id="2.70.70.10">
    <property type="entry name" value="Glucose Permease (Domain IIA)"/>
    <property type="match status" value="1"/>
</dbReference>
<keyword evidence="5" id="KW-1185">Reference proteome</keyword>
<dbReference type="InterPro" id="IPR050570">
    <property type="entry name" value="Cell_wall_metabolism_enzyme"/>
</dbReference>
<dbReference type="Pfam" id="PF01551">
    <property type="entry name" value="Peptidase_M23"/>
    <property type="match status" value="1"/>
</dbReference>
<gene>
    <name evidence="4" type="ORF">KIM372_09040</name>
</gene>
<evidence type="ECO:0000259" key="3">
    <source>
        <dbReference type="Pfam" id="PF01551"/>
    </source>
</evidence>
<dbReference type="InterPro" id="IPR011055">
    <property type="entry name" value="Dup_hybrid_motif"/>
</dbReference>
<feature type="domain" description="M23ase beta-sheet core" evidence="3">
    <location>
        <begin position="109"/>
        <end position="196"/>
    </location>
</feature>
<evidence type="ECO:0000256" key="2">
    <source>
        <dbReference type="SAM" id="MobiDB-lite"/>
    </source>
</evidence>
<evidence type="ECO:0000313" key="5">
    <source>
        <dbReference type="Proteomes" id="UP001321766"/>
    </source>
</evidence>
<dbReference type="PANTHER" id="PTHR21666">
    <property type="entry name" value="PEPTIDASE-RELATED"/>
    <property type="match status" value="1"/>
</dbReference>
<evidence type="ECO:0000256" key="1">
    <source>
        <dbReference type="ARBA" id="ARBA00022729"/>
    </source>
</evidence>